<dbReference type="EMBL" id="CP149822">
    <property type="protein sequence ID" value="WZN41539.1"/>
    <property type="molecule type" value="Genomic_DNA"/>
</dbReference>
<dbReference type="RefSeq" id="WP_341836388.1">
    <property type="nucleotide sequence ID" value="NZ_CP149822.1"/>
</dbReference>
<accession>A0ABZ2YRS1</accession>
<keyword evidence="2" id="KW-1185">Reference proteome</keyword>
<name>A0ABZ2YRS1_9BACT</name>
<dbReference type="InterPro" id="IPR029063">
    <property type="entry name" value="SAM-dependent_MTases_sf"/>
</dbReference>
<reference evidence="2" key="1">
    <citation type="submission" date="2024-03" db="EMBL/GenBank/DDBJ databases">
        <title>Chitinophaga horti sp. nov., isolated from garden soil.</title>
        <authorList>
            <person name="Lee D.S."/>
            <person name="Han D.M."/>
            <person name="Baek J.H."/>
            <person name="Choi D.G."/>
            <person name="Jeon J.H."/>
            <person name="Jeon C.O."/>
        </authorList>
    </citation>
    <scope>NUCLEOTIDE SEQUENCE [LARGE SCALE GENOMIC DNA]</scope>
    <source>
        <strain evidence="2">GPA1</strain>
    </source>
</reference>
<proteinExistence type="predicted"/>
<evidence type="ECO:0000313" key="1">
    <source>
        <dbReference type="EMBL" id="WZN41539.1"/>
    </source>
</evidence>
<dbReference type="Gene3D" id="3.40.50.150">
    <property type="entry name" value="Vaccinia Virus protein VP39"/>
    <property type="match status" value="1"/>
</dbReference>
<protein>
    <submittedName>
        <fullName evidence="1">Uncharacterized protein</fullName>
    </submittedName>
</protein>
<gene>
    <name evidence="1" type="ORF">WJU16_00620</name>
</gene>
<sequence length="105" mass="12307">MHTTTLTYEDLLDAIARLMQPGGKFSVMLPREEFQVFQELAESEGYYPHELLHVHRTASDYPFRKVGIFGDGPKEMEPEILILQDMDHEYTGDMAKLLYPYYLYL</sequence>
<organism evidence="1 2">
    <name type="scientific">Chitinophaga pollutisoli</name>
    <dbReference type="NCBI Taxonomy" id="3133966"/>
    <lineage>
        <taxon>Bacteria</taxon>
        <taxon>Pseudomonadati</taxon>
        <taxon>Bacteroidota</taxon>
        <taxon>Chitinophagia</taxon>
        <taxon>Chitinophagales</taxon>
        <taxon>Chitinophagaceae</taxon>
        <taxon>Chitinophaga</taxon>
    </lineage>
</organism>
<dbReference type="Proteomes" id="UP001485459">
    <property type="component" value="Chromosome"/>
</dbReference>
<evidence type="ECO:0000313" key="2">
    <source>
        <dbReference type="Proteomes" id="UP001485459"/>
    </source>
</evidence>